<evidence type="ECO:0000256" key="12">
    <source>
        <dbReference type="SAM" id="SignalP"/>
    </source>
</evidence>
<feature type="domain" description="EGF-like" evidence="13">
    <location>
        <begin position="326"/>
        <end position="372"/>
    </location>
</feature>
<keyword evidence="14" id="KW-0966">Cell projection</keyword>
<evidence type="ECO:0000313" key="14">
    <source>
        <dbReference type="EMBL" id="KAJ8027557.1"/>
    </source>
</evidence>
<feature type="chain" id="PRO_5040440460" evidence="12">
    <location>
        <begin position="26"/>
        <end position="612"/>
    </location>
</feature>
<dbReference type="PANTHER" id="PTHR24037:SF11">
    <property type="entry name" value="MUCIN-2-LIKE"/>
    <property type="match status" value="1"/>
</dbReference>
<evidence type="ECO:0000256" key="10">
    <source>
        <dbReference type="SAM" id="MobiDB-lite"/>
    </source>
</evidence>
<feature type="region of interest" description="Disordered" evidence="10">
    <location>
        <begin position="28"/>
        <end position="51"/>
    </location>
</feature>
<gene>
    <name evidence="14" type="ORF">HOLleu_32725</name>
</gene>
<dbReference type="CDD" id="cd00054">
    <property type="entry name" value="EGF_CA"/>
    <property type="match status" value="1"/>
</dbReference>
<evidence type="ECO:0000256" key="6">
    <source>
        <dbReference type="ARBA" id="ARBA00023136"/>
    </source>
</evidence>
<dbReference type="Gene3D" id="2.10.25.10">
    <property type="entry name" value="Laminin"/>
    <property type="match status" value="1"/>
</dbReference>
<evidence type="ECO:0000256" key="9">
    <source>
        <dbReference type="PROSITE-ProRule" id="PRU00076"/>
    </source>
</evidence>
<feature type="compositionally biased region" description="Low complexity" evidence="10">
    <location>
        <begin position="35"/>
        <end position="51"/>
    </location>
</feature>
<dbReference type="PANTHER" id="PTHR24037">
    <property type="entry name" value="HEART DEVELOPMENT PROTEIN WITH EGF-LIKE DOMAINS 1"/>
    <property type="match status" value="1"/>
</dbReference>
<keyword evidence="6 11" id="KW-0472">Membrane</keyword>
<evidence type="ECO:0000313" key="15">
    <source>
        <dbReference type="Proteomes" id="UP001152320"/>
    </source>
</evidence>
<keyword evidence="2" id="KW-1003">Cell membrane</keyword>
<dbReference type="InterPro" id="IPR000152">
    <property type="entry name" value="EGF-type_Asp/Asn_hydroxyl_site"/>
</dbReference>
<feature type="signal peptide" evidence="12">
    <location>
        <begin position="1"/>
        <end position="25"/>
    </location>
</feature>
<dbReference type="OrthoDB" id="2015116at2759"/>
<dbReference type="EMBL" id="JAIZAY010000016">
    <property type="protein sequence ID" value="KAJ8027557.1"/>
    <property type="molecule type" value="Genomic_DNA"/>
</dbReference>
<proteinExistence type="predicted"/>
<keyword evidence="7" id="KW-1015">Disulfide bond</keyword>
<dbReference type="InterPro" id="IPR000742">
    <property type="entry name" value="EGF"/>
</dbReference>
<feature type="compositionally biased region" description="Polar residues" evidence="10">
    <location>
        <begin position="544"/>
        <end position="559"/>
    </location>
</feature>
<evidence type="ECO:0000256" key="3">
    <source>
        <dbReference type="ARBA" id="ARBA00022536"/>
    </source>
</evidence>
<feature type="region of interest" description="Disordered" evidence="10">
    <location>
        <begin position="530"/>
        <end position="612"/>
    </location>
</feature>
<evidence type="ECO:0000256" key="7">
    <source>
        <dbReference type="ARBA" id="ARBA00023157"/>
    </source>
</evidence>
<evidence type="ECO:0000256" key="1">
    <source>
        <dbReference type="ARBA" id="ARBA00004236"/>
    </source>
</evidence>
<accession>A0A9Q1BJ54</accession>
<reference evidence="14" key="1">
    <citation type="submission" date="2021-10" db="EMBL/GenBank/DDBJ databases">
        <title>Tropical sea cucumber genome reveals ecological adaptation and Cuvierian tubules defense mechanism.</title>
        <authorList>
            <person name="Chen T."/>
        </authorList>
    </citation>
    <scope>NUCLEOTIDE SEQUENCE</scope>
    <source>
        <strain evidence="14">Nanhai2018</strain>
        <tissue evidence="14">Muscle</tissue>
    </source>
</reference>
<dbReference type="PROSITE" id="PS00010">
    <property type="entry name" value="ASX_HYDROXYL"/>
    <property type="match status" value="1"/>
</dbReference>
<keyword evidence="15" id="KW-1185">Reference proteome</keyword>
<keyword evidence="3 9" id="KW-0245">EGF-like domain</keyword>
<keyword evidence="4 12" id="KW-0732">Signal</keyword>
<keyword evidence="14" id="KW-0282">Flagellum</keyword>
<feature type="compositionally biased region" description="Basic and acidic residues" evidence="10">
    <location>
        <begin position="570"/>
        <end position="583"/>
    </location>
</feature>
<dbReference type="GO" id="GO:0005886">
    <property type="term" value="C:plasma membrane"/>
    <property type="evidence" value="ECO:0007669"/>
    <property type="project" value="UniProtKB-SubCell"/>
</dbReference>
<protein>
    <submittedName>
        <fullName evidence="14">63 kDa sperm flagellar membrane protein</fullName>
    </submittedName>
</protein>
<dbReference type="Proteomes" id="UP001152320">
    <property type="component" value="Chromosome 16"/>
</dbReference>
<feature type="transmembrane region" description="Helical" evidence="11">
    <location>
        <begin position="401"/>
        <end position="425"/>
    </location>
</feature>
<comment type="caution">
    <text evidence="9">Lacks conserved residue(s) required for the propagation of feature annotation.</text>
</comment>
<evidence type="ECO:0000256" key="2">
    <source>
        <dbReference type="ARBA" id="ARBA00022475"/>
    </source>
</evidence>
<evidence type="ECO:0000256" key="11">
    <source>
        <dbReference type="SAM" id="Phobius"/>
    </source>
</evidence>
<dbReference type="PROSITE" id="PS50026">
    <property type="entry name" value="EGF_3"/>
    <property type="match status" value="1"/>
</dbReference>
<evidence type="ECO:0000259" key="13">
    <source>
        <dbReference type="PROSITE" id="PS50026"/>
    </source>
</evidence>
<keyword evidence="11" id="KW-1133">Transmembrane helix</keyword>
<dbReference type="AlphaFoldDB" id="A0A9Q1BJ54"/>
<keyword evidence="8" id="KW-0325">Glycoprotein</keyword>
<keyword evidence="5" id="KW-0677">Repeat</keyword>
<sequence length="612" mass="66142">MSNLTRQTVFWVLAFGFQIVSITRSQTVNTTSPPKVTTEVSTKDVTTTEMPPETTAVEAPTTTAATEVTTTTVVSMTKVTTIVPTELSTTTKPATVVLSTTEATQVPKTSTTTEVLTTTEVPTTTKQTSPTAAKSTTLPIISTTVSLAANQTTEVVATTILSTATRVTPDSTITTAVSTSDSACSSCNVTIEYCGEDDTCVCRPGFFRLSDECTWSRTFYTKMTISQYNGSNASLSMINDADEGKEVLTQEIISLIDLIFSQQRDYFGCVVFRLTSGSIIADIVTYFNTSTSLNETEINDVIIVGFETQNQSTIVIVPKTTITKAAFDECELTFDDCHEVAECTDTAEYFTCSCPENTTDQLQGGLDGRLCAPLPTVPETNMSTSESPLSTTFTMPADRSFLIILIVLIAVIVLLLFFACCLAWINNNSSGQGSGFHLKATDRQASIEFLDSAERNERPTHWNVFTIDIKEDDGLLNATTGYAAQVLGESVNNPYEMHSVSTPGQTSSTQDVSMADPTYVELNTIDDKMVNKIPADGEDPSVKCPSSSDPNDEGNTPTNEMDVIYAKQVPKSERPPSQKDTSKNDLASTMATFKPSGTRKHSAQFEEESTAL</sequence>
<feature type="region of interest" description="Disordered" evidence="10">
    <location>
        <begin position="109"/>
        <end position="130"/>
    </location>
</feature>
<evidence type="ECO:0000256" key="8">
    <source>
        <dbReference type="ARBA" id="ARBA00023180"/>
    </source>
</evidence>
<evidence type="ECO:0000256" key="4">
    <source>
        <dbReference type="ARBA" id="ARBA00022729"/>
    </source>
</evidence>
<comment type="subcellular location">
    <subcellularLocation>
        <location evidence="1">Cell membrane</location>
    </subcellularLocation>
</comment>
<comment type="caution">
    <text evidence="14">The sequence shown here is derived from an EMBL/GenBank/DDBJ whole genome shotgun (WGS) entry which is preliminary data.</text>
</comment>
<name>A0A9Q1BJ54_HOLLE</name>
<keyword evidence="14" id="KW-0969">Cilium</keyword>
<organism evidence="14 15">
    <name type="scientific">Holothuria leucospilota</name>
    <name type="common">Black long sea cucumber</name>
    <name type="synonym">Mertensiothuria leucospilota</name>
    <dbReference type="NCBI Taxonomy" id="206669"/>
    <lineage>
        <taxon>Eukaryota</taxon>
        <taxon>Metazoa</taxon>
        <taxon>Echinodermata</taxon>
        <taxon>Eleutherozoa</taxon>
        <taxon>Echinozoa</taxon>
        <taxon>Holothuroidea</taxon>
        <taxon>Aspidochirotacea</taxon>
        <taxon>Aspidochirotida</taxon>
        <taxon>Holothuriidae</taxon>
        <taxon>Holothuria</taxon>
    </lineage>
</organism>
<evidence type="ECO:0000256" key="5">
    <source>
        <dbReference type="ARBA" id="ARBA00022737"/>
    </source>
</evidence>
<keyword evidence="11" id="KW-0812">Transmembrane</keyword>